<reference evidence="2 3" key="1">
    <citation type="journal article" date="2016" name="Genome Announc.">
        <title>Complete Genome Sequence of Thiostrepton-Producing Streptomyces laurentii ATCC 31255.</title>
        <authorList>
            <person name="Doi K."/>
            <person name="Fujino Y."/>
            <person name="Nagayoshi Y."/>
            <person name="Ohshima T."/>
            <person name="Ogata S."/>
        </authorList>
    </citation>
    <scope>NUCLEOTIDE SEQUENCE [LARGE SCALE GENOMIC DNA]</scope>
    <source>
        <strain evidence="2 3">ATCC 31255</strain>
    </source>
</reference>
<proteinExistence type="predicted"/>
<dbReference type="InterPro" id="IPR009297">
    <property type="entry name" value="DUF952"/>
</dbReference>
<evidence type="ECO:0008006" key="4">
    <source>
        <dbReference type="Google" id="ProtNLM"/>
    </source>
</evidence>
<evidence type="ECO:0000313" key="2">
    <source>
        <dbReference type="EMBL" id="BAU82233.1"/>
    </source>
</evidence>
<dbReference type="AlphaFoldDB" id="A0A160NWV1"/>
<dbReference type="KEGG" id="slau:SLA_1291"/>
<keyword evidence="3" id="KW-1185">Reference proteome</keyword>
<dbReference type="Gene3D" id="3.20.170.20">
    <property type="entry name" value="Protein of unknown function DUF952"/>
    <property type="match status" value="1"/>
</dbReference>
<organism evidence="2 3">
    <name type="scientific">Streptomyces laurentii</name>
    <dbReference type="NCBI Taxonomy" id="39478"/>
    <lineage>
        <taxon>Bacteria</taxon>
        <taxon>Bacillati</taxon>
        <taxon>Actinomycetota</taxon>
        <taxon>Actinomycetes</taxon>
        <taxon>Kitasatosporales</taxon>
        <taxon>Streptomycetaceae</taxon>
        <taxon>Streptomyces</taxon>
    </lineage>
</organism>
<feature type="region of interest" description="Disordered" evidence="1">
    <location>
        <begin position="21"/>
        <end position="46"/>
    </location>
</feature>
<dbReference type="Proteomes" id="UP000217676">
    <property type="component" value="Chromosome"/>
</dbReference>
<evidence type="ECO:0000256" key="1">
    <source>
        <dbReference type="SAM" id="MobiDB-lite"/>
    </source>
</evidence>
<evidence type="ECO:0000313" key="3">
    <source>
        <dbReference type="Proteomes" id="UP000217676"/>
    </source>
</evidence>
<dbReference type="Pfam" id="PF06108">
    <property type="entry name" value="DUF952"/>
    <property type="match status" value="1"/>
</dbReference>
<accession>A0A160NWV1</accession>
<dbReference type="SUPFAM" id="SSF56399">
    <property type="entry name" value="ADP-ribosylation"/>
    <property type="match status" value="1"/>
</dbReference>
<protein>
    <recommendedName>
        <fullName evidence="4">DUF952 domain-containing protein</fullName>
    </recommendedName>
</protein>
<sequence length="162" mass="17832">MGQIRGDARVEPYLRVGRAPRGAPASLVSRRGRPRPRPLSETAGAGGRNVPMLLHLVLLDDWSADPDRPYAPPSLADEGFTHCSPDEPTILANADTYFRDAPGTLLVLVLDEARLRSEVRWEESRGVLFPHVHGPLDRDAVTAVLEVRRDADGRARELVSRS</sequence>
<gene>
    <name evidence="2" type="ORF">SLA_1291</name>
</gene>
<name>A0A160NWV1_STRLU</name>
<dbReference type="EMBL" id="AP017424">
    <property type="protein sequence ID" value="BAU82233.1"/>
    <property type="molecule type" value="Genomic_DNA"/>
</dbReference>